<dbReference type="STRING" id="172713.GCA_001705305_03745"/>
<keyword evidence="8 19" id="KW-0169">Cobalamin biosynthesis</keyword>
<evidence type="ECO:0000256" key="3">
    <source>
        <dbReference type="ARBA" id="ARBA00004663"/>
    </source>
</evidence>
<evidence type="ECO:0000256" key="9">
    <source>
        <dbReference type="ARBA" id="ARBA00022679"/>
    </source>
</evidence>
<evidence type="ECO:0000256" key="2">
    <source>
        <dbReference type="ARBA" id="ARBA00004651"/>
    </source>
</evidence>
<feature type="transmembrane region" description="Helical" evidence="19">
    <location>
        <begin position="110"/>
        <end position="133"/>
    </location>
</feature>
<evidence type="ECO:0000256" key="13">
    <source>
        <dbReference type="ARBA" id="ARBA00023136"/>
    </source>
</evidence>
<evidence type="ECO:0000256" key="8">
    <source>
        <dbReference type="ARBA" id="ARBA00022573"/>
    </source>
</evidence>
<dbReference type="OrthoDB" id="9794626at2"/>
<comment type="function">
    <text evidence="14 19">Joins adenosylcobinamide-GDP and alpha-ribazole to generate adenosylcobalamin (Ado-cobalamin). Also synthesizes adenosylcobalamin 5'-phosphate from adenosylcobinamide-GDP and alpha-ribazole 5'-phosphate.</text>
</comment>
<feature type="transmembrane region" description="Helical" evidence="19">
    <location>
        <begin position="271"/>
        <end position="291"/>
    </location>
</feature>
<dbReference type="KEGG" id="pkb:B4V02_18420"/>
<dbReference type="HAMAP" id="MF_00719">
    <property type="entry name" value="CobS"/>
    <property type="match status" value="1"/>
</dbReference>
<evidence type="ECO:0000256" key="11">
    <source>
        <dbReference type="ARBA" id="ARBA00022842"/>
    </source>
</evidence>
<proteinExistence type="inferred from homology"/>
<evidence type="ECO:0000256" key="10">
    <source>
        <dbReference type="ARBA" id="ARBA00022692"/>
    </source>
</evidence>
<dbReference type="PANTHER" id="PTHR34148:SF1">
    <property type="entry name" value="ADENOSYLCOBINAMIDE-GDP RIBAZOLETRANSFERASE"/>
    <property type="match status" value="1"/>
</dbReference>
<dbReference type="RefSeq" id="WP_094155879.1">
    <property type="nucleotide sequence ID" value="NZ_CP020028.1"/>
</dbReference>
<evidence type="ECO:0000313" key="20">
    <source>
        <dbReference type="EMBL" id="ASR48533.1"/>
    </source>
</evidence>
<dbReference type="UniPathway" id="UPA00148">
    <property type="reaction ID" value="UER00238"/>
</dbReference>
<evidence type="ECO:0000256" key="6">
    <source>
        <dbReference type="ARBA" id="ARBA00015850"/>
    </source>
</evidence>
<accession>A0A222WS72</accession>
<dbReference type="Pfam" id="PF02654">
    <property type="entry name" value="CobS"/>
    <property type="match status" value="1"/>
</dbReference>
<organism evidence="20 21">
    <name type="scientific">Paenibacillus kribbensis</name>
    <dbReference type="NCBI Taxonomy" id="172713"/>
    <lineage>
        <taxon>Bacteria</taxon>
        <taxon>Bacillati</taxon>
        <taxon>Bacillota</taxon>
        <taxon>Bacilli</taxon>
        <taxon>Bacillales</taxon>
        <taxon>Paenibacillaceae</taxon>
        <taxon>Paenibacillus</taxon>
    </lineage>
</organism>
<dbReference type="Proteomes" id="UP000214666">
    <property type="component" value="Chromosome"/>
</dbReference>
<dbReference type="GO" id="GO:0005886">
    <property type="term" value="C:plasma membrane"/>
    <property type="evidence" value="ECO:0007669"/>
    <property type="project" value="UniProtKB-SubCell"/>
</dbReference>
<evidence type="ECO:0000256" key="19">
    <source>
        <dbReference type="HAMAP-Rule" id="MF_00719"/>
    </source>
</evidence>
<feature type="transmembrane region" description="Helical" evidence="19">
    <location>
        <begin position="37"/>
        <end position="60"/>
    </location>
</feature>
<dbReference type="EMBL" id="CP020028">
    <property type="protein sequence ID" value="ASR48533.1"/>
    <property type="molecule type" value="Genomic_DNA"/>
</dbReference>
<gene>
    <name evidence="19" type="primary">cobS</name>
    <name evidence="20" type="ORF">B4V02_18420</name>
</gene>
<evidence type="ECO:0000256" key="14">
    <source>
        <dbReference type="ARBA" id="ARBA00025228"/>
    </source>
</evidence>
<dbReference type="PANTHER" id="PTHR34148">
    <property type="entry name" value="ADENOSYLCOBINAMIDE-GDP RIBAZOLETRANSFERASE"/>
    <property type="match status" value="1"/>
</dbReference>
<dbReference type="GO" id="GO:0008818">
    <property type="term" value="F:cobalamin 5'-phosphate synthase activity"/>
    <property type="evidence" value="ECO:0007669"/>
    <property type="project" value="UniProtKB-UniRule"/>
</dbReference>
<feature type="transmembrane region" description="Helical" evidence="19">
    <location>
        <begin position="66"/>
        <end position="89"/>
    </location>
</feature>
<feature type="transmembrane region" description="Helical" evidence="19">
    <location>
        <begin position="185"/>
        <end position="209"/>
    </location>
</feature>
<feature type="transmembrane region" description="Helical" evidence="19">
    <location>
        <begin position="145"/>
        <end position="164"/>
    </location>
</feature>
<evidence type="ECO:0000256" key="17">
    <source>
        <dbReference type="ARBA" id="ARBA00048623"/>
    </source>
</evidence>
<keyword evidence="21" id="KW-1185">Reference proteome</keyword>
<evidence type="ECO:0000313" key="21">
    <source>
        <dbReference type="Proteomes" id="UP000214666"/>
    </source>
</evidence>
<keyword evidence="12 19" id="KW-1133">Transmembrane helix</keyword>
<comment type="pathway">
    <text evidence="3 19">Cofactor biosynthesis; adenosylcobalamin biosynthesis; adenosylcobalamin from cob(II)yrinate a,c-diamide: step 7/7.</text>
</comment>
<dbReference type="GO" id="GO:0051073">
    <property type="term" value="F:adenosylcobinamide-GDP ribazoletransferase activity"/>
    <property type="evidence" value="ECO:0007669"/>
    <property type="project" value="UniProtKB-UniRule"/>
</dbReference>
<comment type="cofactor">
    <cofactor evidence="1 19">
        <name>Mg(2+)</name>
        <dbReference type="ChEBI" id="CHEBI:18420"/>
    </cofactor>
</comment>
<evidence type="ECO:0000256" key="15">
    <source>
        <dbReference type="ARBA" id="ARBA00032605"/>
    </source>
</evidence>
<comment type="catalytic activity">
    <reaction evidence="18 19">
        <text>alpha-ribazole 5'-phosphate + adenosylcob(III)inamide-GDP = adenosylcob(III)alamin 5'-phosphate + GMP + H(+)</text>
        <dbReference type="Rhea" id="RHEA:23560"/>
        <dbReference type="ChEBI" id="CHEBI:15378"/>
        <dbReference type="ChEBI" id="CHEBI:57918"/>
        <dbReference type="ChEBI" id="CHEBI:58115"/>
        <dbReference type="ChEBI" id="CHEBI:60487"/>
        <dbReference type="ChEBI" id="CHEBI:60493"/>
        <dbReference type="EC" id="2.7.8.26"/>
    </reaction>
</comment>
<keyword evidence="13 19" id="KW-0472">Membrane</keyword>
<evidence type="ECO:0000256" key="1">
    <source>
        <dbReference type="ARBA" id="ARBA00001946"/>
    </source>
</evidence>
<keyword evidence="9 19" id="KW-0808">Transferase</keyword>
<dbReference type="AlphaFoldDB" id="A0A222WS72"/>
<dbReference type="NCBIfam" id="TIGR00317">
    <property type="entry name" value="cobS"/>
    <property type="match status" value="1"/>
</dbReference>
<comment type="subcellular location">
    <subcellularLocation>
        <location evidence="2 19">Cell membrane</location>
        <topology evidence="2 19">Multi-pass membrane protein</topology>
    </subcellularLocation>
</comment>
<evidence type="ECO:0000256" key="12">
    <source>
        <dbReference type="ARBA" id="ARBA00022989"/>
    </source>
</evidence>
<evidence type="ECO:0000256" key="7">
    <source>
        <dbReference type="ARBA" id="ARBA00022475"/>
    </source>
</evidence>
<keyword evidence="7 19" id="KW-1003">Cell membrane</keyword>
<evidence type="ECO:0000256" key="18">
    <source>
        <dbReference type="ARBA" id="ARBA00049504"/>
    </source>
</evidence>
<evidence type="ECO:0000256" key="16">
    <source>
        <dbReference type="ARBA" id="ARBA00032853"/>
    </source>
</evidence>
<keyword evidence="10 19" id="KW-0812">Transmembrane</keyword>
<dbReference type="InterPro" id="IPR003805">
    <property type="entry name" value="CobS"/>
</dbReference>
<comment type="similarity">
    <text evidence="4 19">Belongs to the CobS family.</text>
</comment>
<name>A0A222WS72_9BACL</name>
<protein>
    <recommendedName>
        <fullName evidence="6 19">Adenosylcobinamide-GDP ribazoletransferase</fullName>
        <ecNumber evidence="5 19">2.7.8.26</ecNumber>
    </recommendedName>
    <alternativeName>
        <fullName evidence="16 19">Cobalamin synthase</fullName>
    </alternativeName>
    <alternativeName>
        <fullName evidence="15 19">Cobalamin-5'-phosphate synthase</fullName>
    </alternativeName>
</protein>
<sequence>MSRERQAVAAAFQFLSRLPVKAELDFSPELLKHSASYYPLVGAVIGLIVWCFAALVSLVLPPLPSAVLTLVVWVWLTGGLHLDGWMDAADALFSYRSRERMLEIMKDSRVGAMGVIACVLLLMLKASLLYIVLDNTLNEGNLSGLLLLPMVWSRWFMVHAMKRWPKARNDDGLAARFADMSGGRVGLAVFWAVLVTLGAAAGQYFLAALPVGTGGIGNLSMAGAYLRTFLLYSENLPIWIGFVLLPWLAYGVGTFTANRINRRLGGLTGDIYGALNELLETVLLLLIVILYGL</sequence>
<evidence type="ECO:0000256" key="5">
    <source>
        <dbReference type="ARBA" id="ARBA00013200"/>
    </source>
</evidence>
<reference evidence="20 21" key="1">
    <citation type="submission" date="2017-03" db="EMBL/GenBank/DDBJ databases">
        <title>Complete genome sequence of Paenibacillus Kribbensis producing bioflocculants.</title>
        <authorList>
            <person name="Lee H.-G."/>
            <person name="Oh H.-M."/>
        </authorList>
    </citation>
    <scope>NUCLEOTIDE SEQUENCE [LARGE SCALE GENOMIC DNA]</scope>
    <source>
        <strain evidence="20 21">AM49</strain>
    </source>
</reference>
<evidence type="ECO:0000256" key="4">
    <source>
        <dbReference type="ARBA" id="ARBA00010561"/>
    </source>
</evidence>
<feature type="transmembrane region" description="Helical" evidence="19">
    <location>
        <begin position="229"/>
        <end position="250"/>
    </location>
</feature>
<dbReference type="GO" id="GO:0009236">
    <property type="term" value="P:cobalamin biosynthetic process"/>
    <property type="evidence" value="ECO:0007669"/>
    <property type="project" value="UniProtKB-UniRule"/>
</dbReference>
<comment type="catalytic activity">
    <reaction evidence="17 19">
        <text>alpha-ribazole + adenosylcob(III)inamide-GDP = adenosylcob(III)alamin + GMP + H(+)</text>
        <dbReference type="Rhea" id="RHEA:16049"/>
        <dbReference type="ChEBI" id="CHEBI:10329"/>
        <dbReference type="ChEBI" id="CHEBI:15378"/>
        <dbReference type="ChEBI" id="CHEBI:18408"/>
        <dbReference type="ChEBI" id="CHEBI:58115"/>
        <dbReference type="ChEBI" id="CHEBI:60487"/>
        <dbReference type="EC" id="2.7.8.26"/>
    </reaction>
</comment>
<keyword evidence="11 19" id="KW-0460">Magnesium</keyword>
<dbReference type="EC" id="2.7.8.26" evidence="5 19"/>